<keyword evidence="4" id="KW-1185">Reference proteome</keyword>
<organism evidence="3 4">
    <name type="scientific">Streptomyces triculaminicus</name>
    <dbReference type="NCBI Taxonomy" id="2816232"/>
    <lineage>
        <taxon>Bacteria</taxon>
        <taxon>Bacillati</taxon>
        <taxon>Actinomycetota</taxon>
        <taxon>Actinomycetes</taxon>
        <taxon>Kitasatosporales</taxon>
        <taxon>Streptomycetaceae</taxon>
        <taxon>Streptomyces</taxon>
    </lineage>
</organism>
<evidence type="ECO:0000259" key="2">
    <source>
        <dbReference type="Pfam" id="PF00144"/>
    </source>
</evidence>
<dbReference type="Gene3D" id="3.40.710.10">
    <property type="entry name" value="DD-peptidase/beta-lactamase superfamily"/>
    <property type="match status" value="1"/>
</dbReference>
<evidence type="ECO:0000256" key="1">
    <source>
        <dbReference type="SAM" id="SignalP"/>
    </source>
</evidence>
<evidence type="ECO:0000313" key="4">
    <source>
        <dbReference type="Proteomes" id="UP000664781"/>
    </source>
</evidence>
<proteinExistence type="predicted"/>
<sequence length="442" mass="47817">MPHHHRHHLHLRRRPAIAVIATAVAALCVGAVAPAVAVVPSGTAQNASQCTSKSAGQASFSTTAAGDVPTGAVSADTEAVRKAMREAIAGLPDADTATAAHVRLGGEDGRWQTTSGVTDIRTQRAPKGDERFRAGSVTKAFTAAAVLQLVHERKVDLDGTVQHYLPGLLPAAYPDVKVRHLLNYTSGLPSADDDQGDFPEQLKGRYTTWDHRTMVQRGFHKPMEFTPGTCQHYSNIGYNVLGLLIEKVTGHSYEKEVRDRVINRAGLKETYSPGNDPRIHGRHLRGYQQDKGTLVDVTDWNQSVTWASGDLVTTAPDLERFTTALFNGRIVPRPELELMFTVPKVSVYGDDTAEAKYSSGLSTDRLPDGTVVWGKTGGRFGYLSGFAATRNLSRTIVYSVASTHAKGPEKKMDPTVVKIITAFAAKADTKADAKAEVAERRK</sequence>
<name>A0A939JPZ4_9ACTN</name>
<dbReference type="InterPro" id="IPR001466">
    <property type="entry name" value="Beta-lactam-related"/>
</dbReference>
<dbReference type="PANTHER" id="PTHR46825:SF7">
    <property type="entry name" value="D-ALANYL-D-ALANINE CARBOXYPEPTIDASE"/>
    <property type="match status" value="1"/>
</dbReference>
<dbReference type="EMBL" id="JAFMOF010000001">
    <property type="protein sequence ID" value="MBO0652710.1"/>
    <property type="molecule type" value="Genomic_DNA"/>
</dbReference>
<feature type="chain" id="PRO_5039367829" evidence="1">
    <location>
        <begin position="38"/>
        <end position="442"/>
    </location>
</feature>
<dbReference type="SUPFAM" id="SSF56601">
    <property type="entry name" value="beta-lactamase/transpeptidase-like"/>
    <property type="match status" value="1"/>
</dbReference>
<dbReference type="AlphaFoldDB" id="A0A939JPZ4"/>
<dbReference type="PANTHER" id="PTHR46825">
    <property type="entry name" value="D-ALANYL-D-ALANINE-CARBOXYPEPTIDASE/ENDOPEPTIDASE AMPH"/>
    <property type="match status" value="1"/>
</dbReference>
<gene>
    <name evidence="3" type="ORF">J1792_07915</name>
</gene>
<dbReference type="RefSeq" id="WP_086573519.1">
    <property type="nucleotide sequence ID" value="NZ_JAFMOF010000001.1"/>
</dbReference>
<keyword evidence="1" id="KW-0732">Signal</keyword>
<dbReference type="InterPro" id="IPR050491">
    <property type="entry name" value="AmpC-like"/>
</dbReference>
<feature type="signal peptide" evidence="1">
    <location>
        <begin position="1"/>
        <end position="37"/>
    </location>
</feature>
<dbReference type="Pfam" id="PF00144">
    <property type="entry name" value="Beta-lactamase"/>
    <property type="match status" value="1"/>
</dbReference>
<comment type="caution">
    <text evidence="3">The sequence shown here is derived from an EMBL/GenBank/DDBJ whole genome shotgun (WGS) entry which is preliminary data.</text>
</comment>
<accession>A0A939JPZ4</accession>
<dbReference type="Proteomes" id="UP000664781">
    <property type="component" value="Unassembled WGS sequence"/>
</dbReference>
<dbReference type="InterPro" id="IPR012338">
    <property type="entry name" value="Beta-lactam/transpept-like"/>
</dbReference>
<evidence type="ECO:0000313" key="3">
    <source>
        <dbReference type="EMBL" id="MBO0652710.1"/>
    </source>
</evidence>
<protein>
    <submittedName>
        <fullName evidence="3">Beta-lactamase family protein</fullName>
    </submittedName>
</protein>
<feature type="domain" description="Beta-lactamase-related" evidence="2">
    <location>
        <begin position="109"/>
        <end position="404"/>
    </location>
</feature>
<reference evidence="3" key="1">
    <citation type="submission" date="2021-03" db="EMBL/GenBank/DDBJ databases">
        <title>Streptomyces strains.</title>
        <authorList>
            <person name="Lund M.B."/>
            <person name="Toerring T."/>
        </authorList>
    </citation>
    <scope>NUCLEOTIDE SEQUENCE</scope>
    <source>
        <strain evidence="3">JCM 4242</strain>
    </source>
</reference>